<accession>A0AA38LIN7</accession>
<dbReference type="AlphaFoldDB" id="A0AA38LIN7"/>
<dbReference type="EMBL" id="JAHRHJ020000002">
    <property type="protein sequence ID" value="KAH9324095.1"/>
    <property type="molecule type" value="Genomic_DNA"/>
</dbReference>
<organism evidence="1 2">
    <name type="scientific">Taxus chinensis</name>
    <name type="common">Chinese yew</name>
    <name type="synonym">Taxus wallichiana var. chinensis</name>
    <dbReference type="NCBI Taxonomy" id="29808"/>
    <lineage>
        <taxon>Eukaryota</taxon>
        <taxon>Viridiplantae</taxon>
        <taxon>Streptophyta</taxon>
        <taxon>Embryophyta</taxon>
        <taxon>Tracheophyta</taxon>
        <taxon>Spermatophyta</taxon>
        <taxon>Pinopsida</taxon>
        <taxon>Pinidae</taxon>
        <taxon>Conifers II</taxon>
        <taxon>Cupressales</taxon>
        <taxon>Taxaceae</taxon>
        <taxon>Taxus</taxon>
    </lineage>
</organism>
<comment type="caution">
    <text evidence="1">The sequence shown here is derived from an EMBL/GenBank/DDBJ whole genome shotgun (WGS) entry which is preliminary data.</text>
</comment>
<keyword evidence="2" id="KW-1185">Reference proteome</keyword>
<feature type="non-terminal residue" evidence="1">
    <location>
        <position position="50"/>
    </location>
</feature>
<reference evidence="1 2" key="1">
    <citation type="journal article" date="2021" name="Nat. Plants">
        <title>The Taxus genome provides insights into paclitaxel biosynthesis.</title>
        <authorList>
            <person name="Xiong X."/>
            <person name="Gou J."/>
            <person name="Liao Q."/>
            <person name="Li Y."/>
            <person name="Zhou Q."/>
            <person name="Bi G."/>
            <person name="Li C."/>
            <person name="Du R."/>
            <person name="Wang X."/>
            <person name="Sun T."/>
            <person name="Guo L."/>
            <person name="Liang H."/>
            <person name="Lu P."/>
            <person name="Wu Y."/>
            <person name="Zhang Z."/>
            <person name="Ro D.K."/>
            <person name="Shang Y."/>
            <person name="Huang S."/>
            <person name="Yan J."/>
        </authorList>
    </citation>
    <scope>NUCLEOTIDE SEQUENCE [LARGE SCALE GENOMIC DNA]</scope>
    <source>
        <strain evidence="1">Ta-2019</strain>
    </source>
</reference>
<evidence type="ECO:0000313" key="2">
    <source>
        <dbReference type="Proteomes" id="UP000824469"/>
    </source>
</evidence>
<dbReference type="Proteomes" id="UP000824469">
    <property type="component" value="Unassembled WGS sequence"/>
</dbReference>
<feature type="non-terminal residue" evidence="1">
    <location>
        <position position="1"/>
    </location>
</feature>
<protein>
    <submittedName>
        <fullName evidence="1">Uncharacterized protein</fullName>
    </submittedName>
</protein>
<proteinExistence type="predicted"/>
<name>A0AA38LIN7_TAXCH</name>
<sequence length="50" mass="5700">DNENQQLDKGKEVNLVSSEVMQDALILSLDNRIESWVLDSRDSFHATPNK</sequence>
<evidence type="ECO:0000313" key="1">
    <source>
        <dbReference type="EMBL" id="KAH9324095.1"/>
    </source>
</evidence>
<gene>
    <name evidence="1" type="ORF">KI387_004273</name>
</gene>